<name>A0AAE3H099_9BACT</name>
<dbReference type="RefSeq" id="WP_255036073.1">
    <property type="nucleotide sequence ID" value="NZ_RJUF01000008.1"/>
</dbReference>
<dbReference type="PANTHER" id="PTHR42781">
    <property type="entry name" value="SPERMIDINE/PUTRESCINE IMPORT ATP-BINDING PROTEIN POTA"/>
    <property type="match status" value="1"/>
</dbReference>
<dbReference type="InterPro" id="IPR003593">
    <property type="entry name" value="AAA+_ATPase"/>
</dbReference>
<dbReference type="Gene3D" id="3.40.50.300">
    <property type="entry name" value="P-loop containing nucleotide triphosphate hydrolases"/>
    <property type="match status" value="1"/>
</dbReference>
<keyword evidence="2" id="KW-0547">Nucleotide-binding</keyword>
<proteinExistence type="predicted"/>
<reference evidence="5 6" key="1">
    <citation type="submission" date="2018-11" db="EMBL/GenBank/DDBJ databases">
        <title>Novel bacteria species description.</title>
        <authorList>
            <person name="Han J.-H."/>
        </authorList>
    </citation>
    <scope>NUCLEOTIDE SEQUENCE [LARGE SCALE GENOMIC DNA]</scope>
    <source>
        <strain evidence="5 6">KCTC23259</strain>
    </source>
</reference>
<dbReference type="Proteomes" id="UP001204144">
    <property type="component" value="Unassembled WGS sequence"/>
</dbReference>
<accession>A0AAE3H099</accession>
<comment type="caution">
    <text evidence="5">The sequence shown here is derived from an EMBL/GenBank/DDBJ whole genome shotgun (WGS) entry which is preliminary data.</text>
</comment>
<dbReference type="InterPro" id="IPR003439">
    <property type="entry name" value="ABC_transporter-like_ATP-bd"/>
</dbReference>
<keyword evidence="6" id="KW-1185">Reference proteome</keyword>
<dbReference type="InterPro" id="IPR017871">
    <property type="entry name" value="ABC_transporter-like_CS"/>
</dbReference>
<evidence type="ECO:0000313" key="5">
    <source>
        <dbReference type="EMBL" id="MCP9762312.1"/>
    </source>
</evidence>
<dbReference type="PROSITE" id="PS50893">
    <property type="entry name" value="ABC_TRANSPORTER_2"/>
    <property type="match status" value="1"/>
</dbReference>
<evidence type="ECO:0000313" key="6">
    <source>
        <dbReference type="Proteomes" id="UP001204144"/>
    </source>
</evidence>
<feature type="domain" description="ABC transporter" evidence="4">
    <location>
        <begin position="6"/>
        <end position="239"/>
    </location>
</feature>
<keyword evidence="3 5" id="KW-0067">ATP-binding</keyword>
<evidence type="ECO:0000259" key="4">
    <source>
        <dbReference type="PROSITE" id="PS50893"/>
    </source>
</evidence>
<dbReference type="GO" id="GO:0005524">
    <property type="term" value="F:ATP binding"/>
    <property type="evidence" value="ECO:0007669"/>
    <property type="project" value="UniProtKB-KW"/>
</dbReference>
<organism evidence="5 6">
    <name type="scientific">Lacihabitans soyangensis</name>
    <dbReference type="NCBI Taxonomy" id="869394"/>
    <lineage>
        <taxon>Bacteria</taxon>
        <taxon>Pseudomonadati</taxon>
        <taxon>Bacteroidota</taxon>
        <taxon>Cytophagia</taxon>
        <taxon>Cytophagales</taxon>
        <taxon>Leadbetterellaceae</taxon>
        <taxon>Lacihabitans</taxon>
    </lineage>
</organism>
<evidence type="ECO:0000256" key="1">
    <source>
        <dbReference type="ARBA" id="ARBA00022448"/>
    </source>
</evidence>
<dbReference type="InterPro" id="IPR027417">
    <property type="entry name" value="P-loop_NTPase"/>
</dbReference>
<dbReference type="Pfam" id="PF00005">
    <property type="entry name" value="ABC_tran"/>
    <property type="match status" value="1"/>
</dbReference>
<dbReference type="PROSITE" id="PS00211">
    <property type="entry name" value="ABC_TRANSPORTER_1"/>
    <property type="match status" value="1"/>
</dbReference>
<dbReference type="SMART" id="SM00382">
    <property type="entry name" value="AAA"/>
    <property type="match status" value="1"/>
</dbReference>
<evidence type="ECO:0000256" key="3">
    <source>
        <dbReference type="ARBA" id="ARBA00022840"/>
    </source>
</evidence>
<dbReference type="EMBL" id="RJUF01000008">
    <property type="protein sequence ID" value="MCP9762312.1"/>
    <property type="molecule type" value="Genomic_DNA"/>
</dbReference>
<dbReference type="AlphaFoldDB" id="A0AAE3H099"/>
<evidence type="ECO:0000256" key="2">
    <source>
        <dbReference type="ARBA" id="ARBA00022741"/>
    </source>
</evidence>
<dbReference type="SUPFAM" id="SSF52540">
    <property type="entry name" value="P-loop containing nucleoside triphosphate hydrolases"/>
    <property type="match status" value="1"/>
</dbReference>
<protein>
    <submittedName>
        <fullName evidence="5">ABC transporter ATP-binding protein</fullName>
    </submittedName>
</protein>
<dbReference type="GO" id="GO:0016887">
    <property type="term" value="F:ATP hydrolysis activity"/>
    <property type="evidence" value="ECO:0007669"/>
    <property type="project" value="InterPro"/>
</dbReference>
<dbReference type="InterPro" id="IPR050093">
    <property type="entry name" value="ABC_SmlMolc_Importer"/>
</dbReference>
<dbReference type="PANTHER" id="PTHR42781:SF8">
    <property type="entry name" value="BICARBONATE TRANSPORT ATP-BINDING PROTEIN CMPC"/>
    <property type="match status" value="1"/>
</dbReference>
<sequence>MNKNRIVVENLNLWFGKNYILEPINLEVNKNEIVAIFGESGCGKSSLLRSIADLHTVKEVEYTTGGNVLINGLSPSQAKKEKMIGMAFQEHTLKEGTVRDNILLPLNIGRKSIVDTEYYEKLLSLVGLAEYADYTIDTLSGGMKQRVSFARALITKPEVLLLDEPFSALDLVLKTRLMEELSAILNKVQTPTIIVTHTIEEAVFLADRIIILSSKPAKINTEIKVNFPKPRLASIMNSLDFMNTVNTCRNLILNNSKYENL</sequence>
<keyword evidence="1" id="KW-0813">Transport</keyword>
<gene>
    <name evidence="5" type="ORF">EGI31_05050</name>
</gene>